<proteinExistence type="predicted"/>
<protein>
    <submittedName>
        <fullName evidence="1">Uncharacterized protein</fullName>
    </submittedName>
</protein>
<dbReference type="GeneID" id="9947475"/>
<gene>
    <name evidence="1" type="ORF">LOAG_10031</name>
</gene>
<dbReference type="KEGG" id="loa:LOAG_10031"/>
<dbReference type="AlphaFoldDB" id="A0A1S0TQV0"/>
<dbReference type="EMBL" id="JH712089">
    <property type="protein sequence ID" value="EFO18461.1"/>
    <property type="molecule type" value="Genomic_DNA"/>
</dbReference>
<dbReference type="CTD" id="9947475"/>
<evidence type="ECO:0000313" key="1">
    <source>
        <dbReference type="EMBL" id="EFO18461.1"/>
    </source>
</evidence>
<dbReference type="InParanoid" id="A0A1S0TQV0"/>
<reference evidence="1" key="1">
    <citation type="submission" date="2012-04" db="EMBL/GenBank/DDBJ databases">
        <title>The Genome Sequence of Loa loa.</title>
        <authorList>
            <consortium name="The Broad Institute Genome Sequencing Platform"/>
            <consortium name="Broad Institute Genome Sequencing Center for Infectious Disease"/>
            <person name="Nutman T.B."/>
            <person name="Fink D.L."/>
            <person name="Russ C."/>
            <person name="Young S."/>
            <person name="Zeng Q."/>
            <person name="Gargeya S."/>
            <person name="Alvarado L."/>
            <person name="Berlin A."/>
            <person name="Chapman S.B."/>
            <person name="Chen Z."/>
            <person name="Freedman E."/>
            <person name="Gellesch M."/>
            <person name="Goldberg J."/>
            <person name="Griggs A."/>
            <person name="Gujja S."/>
            <person name="Heilman E.R."/>
            <person name="Heiman D."/>
            <person name="Howarth C."/>
            <person name="Mehta T."/>
            <person name="Neiman D."/>
            <person name="Pearson M."/>
            <person name="Roberts A."/>
            <person name="Saif S."/>
            <person name="Shea T."/>
            <person name="Shenoy N."/>
            <person name="Sisk P."/>
            <person name="Stolte C."/>
            <person name="Sykes S."/>
            <person name="White J."/>
            <person name="Yandava C."/>
            <person name="Haas B."/>
            <person name="Henn M.R."/>
            <person name="Nusbaum C."/>
            <person name="Birren B."/>
        </authorList>
    </citation>
    <scope>NUCLEOTIDE SEQUENCE [LARGE SCALE GENOMIC DNA]</scope>
</reference>
<dbReference type="RefSeq" id="XP_003145608.1">
    <property type="nucleotide sequence ID" value="XM_003145560.1"/>
</dbReference>
<sequence length="121" mass="13553">RCNRKYGGSRGEVGQWWCGLIVSVPELQTKNVVPRHTHTHTYTYTYTLILAPFSQRIRPSRCNRATSLSSSAGSVATYCPFLPYLALMINAILPSLCPFQSSITMHESRQVVREYQPGSTG</sequence>
<organism evidence="1">
    <name type="scientific">Loa loa</name>
    <name type="common">Eye worm</name>
    <name type="synonym">Filaria loa</name>
    <dbReference type="NCBI Taxonomy" id="7209"/>
    <lineage>
        <taxon>Eukaryota</taxon>
        <taxon>Metazoa</taxon>
        <taxon>Ecdysozoa</taxon>
        <taxon>Nematoda</taxon>
        <taxon>Chromadorea</taxon>
        <taxon>Rhabditida</taxon>
        <taxon>Spirurina</taxon>
        <taxon>Spiruromorpha</taxon>
        <taxon>Filarioidea</taxon>
        <taxon>Onchocercidae</taxon>
        <taxon>Loa</taxon>
    </lineage>
</organism>
<accession>A0A1S0TQV0</accession>
<feature type="non-terminal residue" evidence="1">
    <location>
        <position position="1"/>
    </location>
</feature>
<name>A0A1S0TQV0_LOALO</name>